<reference evidence="2" key="1">
    <citation type="journal article" date="2020" name="Stud. Mycol.">
        <title>101 Dothideomycetes genomes: a test case for predicting lifestyles and emergence of pathogens.</title>
        <authorList>
            <person name="Haridas S."/>
            <person name="Albert R."/>
            <person name="Binder M."/>
            <person name="Bloem J."/>
            <person name="Labutti K."/>
            <person name="Salamov A."/>
            <person name="Andreopoulos B."/>
            <person name="Baker S."/>
            <person name="Barry K."/>
            <person name="Bills G."/>
            <person name="Bluhm B."/>
            <person name="Cannon C."/>
            <person name="Castanera R."/>
            <person name="Culley D."/>
            <person name="Daum C."/>
            <person name="Ezra D."/>
            <person name="Gonzalez J."/>
            <person name="Henrissat B."/>
            <person name="Kuo A."/>
            <person name="Liang C."/>
            <person name="Lipzen A."/>
            <person name="Lutzoni F."/>
            <person name="Magnuson J."/>
            <person name="Mondo S."/>
            <person name="Nolan M."/>
            <person name="Ohm R."/>
            <person name="Pangilinan J."/>
            <person name="Park H.-J."/>
            <person name="Ramirez L."/>
            <person name="Alfaro M."/>
            <person name="Sun H."/>
            <person name="Tritt A."/>
            <person name="Yoshinaga Y."/>
            <person name="Zwiers L.-H."/>
            <person name="Turgeon B."/>
            <person name="Goodwin S."/>
            <person name="Spatafora J."/>
            <person name="Crous P."/>
            <person name="Grigoriev I."/>
        </authorList>
    </citation>
    <scope>NUCLEOTIDE SEQUENCE</scope>
    <source>
        <strain evidence="2">ATCC 16933</strain>
    </source>
</reference>
<feature type="compositionally biased region" description="Basic and acidic residues" evidence="1">
    <location>
        <begin position="10"/>
        <end position="24"/>
    </location>
</feature>
<dbReference type="GO" id="GO:0006360">
    <property type="term" value="P:transcription by RNA polymerase I"/>
    <property type="evidence" value="ECO:0007669"/>
    <property type="project" value="InterPro"/>
</dbReference>
<dbReference type="PANTHER" id="PTHR28054:SF1">
    <property type="entry name" value="RNA POLYMERASE I-SPECIFIC TRANSCRIPTION INITIATION FACTOR RRN10"/>
    <property type="match status" value="1"/>
</dbReference>
<dbReference type="AlphaFoldDB" id="A0A6A6NT13"/>
<sequence>MRDISVTGSRGRDERISHRSEKKQQKGLRKAPLQHGVGESIERRKRRVATLYDAVAGRVGTNGFLKPLPLLSAHRDTISRSRVPIPPDEVLFKRKHAPIRYQEDDFYWADSQLDPQRDLLPDSHLVKAVHAYASDFANAITLADRAEPAIHGTGSRGVPGRSRRQFRSLDETALLAMSILLEETVKERLGKTGDLALTEGSNRKAASSVWDDYTLLGCMIGEGGSISPTQNDRLGLVKRKRTKSHLKPASVATEPLTSSSESPAPSNLSVIDTDIVHKRRKPKRRRVGSTPKSSITD</sequence>
<dbReference type="InterPro" id="IPR022793">
    <property type="entry name" value="Rrn10"/>
</dbReference>
<keyword evidence="3" id="KW-1185">Reference proteome</keyword>
<accession>A0A6A6NT13</accession>
<dbReference type="PANTHER" id="PTHR28054">
    <property type="entry name" value="RNA POLYMERASE I-SPECIFIC TRANSCRIPTION INITIATION FACTOR RRN10"/>
    <property type="match status" value="1"/>
</dbReference>
<organism evidence="2 3">
    <name type="scientific">Lineolata rhizophorae</name>
    <dbReference type="NCBI Taxonomy" id="578093"/>
    <lineage>
        <taxon>Eukaryota</taxon>
        <taxon>Fungi</taxon>
        <taxon>Dikarya</taxon>
        <taxon>Ascomycota</taxon>
        <taxon>Pezizomycotina</taxon>
        <taxon>Dothideomycetes</taxon>
        <taxon>Dothideomycetes incertae sedis</taxon>
        <taxon>Lineolatales</taxon>
        <taxon>Lineolataceae</taxon>
        <taxon>Lineolata</taxon>
    </lineage>
</organism>
<dbReference type="OrthoDB" id="2565191at2759"/>
<name>A0A6A6NT13_9PEZI</name>
<feature type="compositionally biased region" description="Basic residues" evidence="1">
    <location>
        <begin position="277"/>
        <end position="287"/>
    </location>
</feature>
<protein>
    <submittedName>
        <fullName evidence="2">Uncharacterized protein</fullName>
    </submittedName>
</protein>
<proteinExistence type="predicted"/>
<feature type="compositionally biased region" description="Low complexity" evidence="1">
    <location>
        <begin position="252"/>
        <end position="269"/>
    </location>
</feature>
<evidence type="ECO:0000313" key="2">
    <source>
        <dbReference type="EMBL" id="KAF2454940.1"/>
    </source>
</evidence>
<evidence type="ECO:0000256" key="1">
    <source>
        <dbReference type="SAM" id="MobiDB-lite"/>
    </source>
</evidence>
<gene>
    <name evidence="2" type="ORF">BDY21DRAFT_351976</name>
</gene>
<feature type="region of interest" description="Disordered" evidence="1">
    <location>
        <begin position="240"/>
        <end position="297"/>
    </location>
</feature>
<evidence type="ECO:0000313" key="3">
    <source>
        <dbReference type="Proteomes" id="UP000799766"/>
    </source>
</evidence>
<dbReference type="Proteomes" id="UP000799766">
    <property type="component" value="Unassembled WGS sequence"/>
</dbReference>
<dbReference type="EMBL" id="MU001689">
    <property type="protein sequence ID" value="KAF2454940.1"/>
    <property type="molecule type" value="Genomic_DNA"/>
</dbReference>
<feature type="region of interest" description="Disordered" evidence="1">
    <location>
        <begin position="1"/>
        <end position="38"/>
    </location>
</feature>